<sequence>MSDRSHLLKKQEIYEEQETQGTLMDLLTGILRHQHRESSQYFQETVVTNSMAKRQTEIAQNAQGLVRLAFSCCELEMLLCKCTSQFQSEQNLKFIRSNPNARNQVAVVEYIPR</sequence>
<keyword evidence="2" id="KW-1185">Reference proteome</keyword>
<evidence type="ECO:0000313" key="1">
    <source>
        <dbReference type="EMBL" id="KAG0573851.1"/>
    </source>
</evidence>
<reference evidence="1" key="1">
    <citation type="submission" date="2020-06" db="EMBL/GenBank/DDBJ databases">
        <title>WGS assembly of Ceratodon purpureus strain R40.</title>
        <authorList>
            <person name="Carey S.B."/>
            <person name="Jenkins J."/>
            <person name="Shu S."/>
            <person name="Lovell J.T."/>
            <person name="Sreedasyam A."/>
            <person name="Maumus F."/>
            <person name="Tiley G.P."/>
            <person name="Fernandez-Pozo N."/>
            <person name="Barry K."/>
            <person name="Chen C."/>
            <person name="Wang M."/>
            <person name="Lipzen A."/>
            <person name="Daum C."/>
            <person name="Saski C.A."/>
            <person name="Payton A.C."/>
            <person name="Mcbreen J.C."/>
            <person name="Conrad R.E."/>
            <person name="Kollar L.M."/>
            <person name="Olsson S."/>
            <person name="Huttunen S."/>
            <person name="Landis J.B."/>
            <person name="Wickett N.J."/>
            <person name="Johnson M.G."/>
            <person name="Rensing S.A."/>
            <person name="Grimwood J."/>
            <person name="Schmutz J."/>
            <person name="Mcdaniel S.F."/>
        </authorList>
    </citation>
    <scope>NUCLEOTIDE SEQUENCE</scope>
    <source>
        <strain evidence="1">R40</strain>
    </source>
</reference>
<proteinExistence type="predicted"/>
<name>A0A8T0HSW7_CERPU</name>
<gene>
    <name evidence="1" type="ORF">KC19_VG215100</name>
</gene>
<dbReference type="AlphaFoldDB" id="A0A8T0HSW7"/>
<organism evidence="1 2">
    <name type="scientific">Ceratodon purpureus</name>
    <name type="common">Fire moss</name>
    <name type="synonym">Dicranum purpureum</name>
    <dbReference type="NCBI Taxonomy" id="3225"/>
    <lineage>
        <taxon>Eukaryota</taxon>
        <taxon>Viridiplantae</taxon>
        <taxon>Streptophyta</taxon>
        <taxon>Embryophyta</taxon>
        <taxon>Bryophyta</taxon>
        <taxon>Bryophytina</taxon>
        <taxon>Bryopsida</taxon>
        <taxon>Dicranidae</taxon>
        <taxon>Pseudoditrichales</taxon>
        <taxon>Ditrichaceae</taxon>
        <taxon>Ceratodon</taxon>
    </lineage>
</organism>
<accession>A0A8T0HSW7</accession>
<evidence type="ECO:0000313" key="2">
    <source>
        <dbReference type="Proteomes" id="UP000822688"/>
    </source>
</evidence>
<protein>
    <submittedName>
        <fullName evidence="1">Uncharacterized protein</fullName>
    </submittedName>
</protein>
<comment type="caution">
    <text evidence="1">The sequence shown here is derived from an EMBL/GenBank/DDBJ whole genome shotgun (WGS) entry which is preliminary data.</text>
</comment>
<dbReference type="Proteomes" id="UP000822688">
    <property type="component" value="Chromosome V"/>
</dbReference>
<dbReference type="EMBL" id="CM026426">
    <property type="protein sequence ID" value="KAG0573851.1"/>
    <property type="molecule type" value="Genomic_DNA"/>
</dbReference>